<evidence type="ECO:0000256" key="3">
    <source>
        <dbReference type="ARBA" id="ARBA00004418"/>
    </source>
</evidence>
<evidence type="ECO:0000256" key="5">
    <source>
        <dbReference type="ARBA" id="ARBA00022723"/>
    </source>
</evidence>
<evidence type="ECO:0000256" key="4">
    <source>
        <dbReference type="ARBA" id="ARBA00022448"/>
    </source>
</evidence>
<keyword evidence="13" id="KW-1185">Reference proteome</keyword>
<evidence type="ECO:0000313" key="12">
    <source>
        <dbReference type="EMBL" id="MDS0300303.1"/>
    </source>
</evidence>
<comment type="subcellular location">
    <subcellularLocation>
        <location evidence="2">Membrane</location>
    </subcellularLocation>
    <subcellularLocation>
        <location evidence="3">Periplasm</location>
    </subcellularLocation>
</comment>
<evidence type="ECO:0000256" key="10">
    <source>
        <dbReference type="SAM" id="MobiDB-lite"/>
    </source>
</evidence>
<keyword evidence="8" id="KW-0186">Copper</keyword>
<evidence type="ECO:0000256" key="7">
    <source>
        <dbReference type="ARBA" id="ARBA00022982"/>
    </source>
</evidence>
<evidence type="ECO:0000256" key="2">
    <source>
        <dbReference type="ARBA" id="ARBA00004370"/>
    </source>
</evidence>
<evidence type="ECO:0000256" key="6">
    <source>
        <dbReference type="ARBA" id="ARBA00022764"/>
    </source>
</evidence>
<dbReference type="EMBL" id="JAMQOP010000003">
    <property type="protein sequence ID" value="MDS0300303.1"/>
    <property type="molecule type" value="Genomic_DNA"/>
</dbReference>
<feature type="region of interest" description="Disordered" evidence="10">
    <location>
        <begin position="1"/>
        <end position="42"/>
    </location>
</feature>
<accession>A0ABU2GHM2</accession>
<comment type="caution">
    <text evidence="12">The sequence shown here is derived from an EMBL/GenBank/DDBJ whole genome shotgun (WGS) entry which is preliminary data.</text>
</comment>
<dbReference type="InterPro" id="IPR028871">
    <property type="entry name" value="BlueCu_1_BS"/>
</dbReference>
<keyword evidence="6" id="KW-0574">Periplasm</keyword>
<keyword evidence="5" id="KW-0479">Metal-binding</keyword>
<protein>
    <submittedName>
        <fullName evidence="12">Halocyanin domain-containing protein</fullName>
    </submittedName>
</protein>
<feature type="compositionally biased region" description="Low complexity" evidence="10">
    <location>
        <begin position="24"/>
        <end position="33"/>
    </location>
</feature>
<dbReference type="PANTHER" id="PTHR34192:SF10">
    <property type="entry name" value="PLASTOCYANIN MAJOR ISOFORM, CHLOROPLASTIC-RELATED"/>
    <property type="match status" value="1"/>
</dbReference>
<evidence type="ECO:0000259" key="11">
    <source>
        <dbReference type="Pfam" id="PF00127"/>
    </source>
</evidence>
<dbReference type="InterPro" id="IPR008972">
    <property type="entry name" value="Cupredoxin"/>
</dbReference>
<comment type="cofactor">
    <cofactor evidence="1">
        <name>Cu cation</name>
        <dbReference type="ChEBI" id="CHEBI:23378"/>
    </cofactor>
</comment>
<dbReference type="SUPFAM" id="SSF49503">
    <property type="entry name" value="Cupredoxins"/>
    <property type="match status" value="1"/>
</dbReference>
<dbReference type="PRINTS" id="PR00155">
    <property type="entry name" value="AMICYANIN"/>
</dbReference>
<keyword evidence="7" id="KW-0249">Electron transport</keyword>
<dbReference type="NCBIfam" id="TIGR03102">
    <property type="entry name" value="halo_cynanin"/>
    <property type="match status" value="1"/>
</dbReference>
<organism evidence="12 13">
    <name type="scientific">Halogeometricum salsisoli</name>
    <dbReference type="NCBI Taxonomy" id="2950536"/>
    <lineage>
        <taxon>Archaea</taxon>
        <taxon>Methanobacteriati</taxon>
        <taxon>Methanobacteriota</taxon>
        <taxon>Stenosarchaea group</taxon>
        <taxon>Halobacteria</taxon>
        <taxon>Halobacteriales</taxon>
        <taxon>Haloferacaceae</taxon>
        <taxon>Halogeometricum</taxon>
    </lineage>
</organism>
<dbReference type="CDD" id="cd04220">
    <property type="entry name" value="Halocyanin"/>
    <property type="match status" value="1"/>
</dbReference>
<dbReference type="InterPro" id="IPR000923">
    <property type="entry name" value="BlueCu_1"/>
</dbReference>
<dbReference type="Gene3D" id="2.60.40.420">
    <property type="entry name" value="Cupredoxins - blue copper proteins"/>
    <property type="match status" value="1"/>
</dbReference>
<feature type="domain" description="Blue (type 1) copper" evidence="11">
    <location>
        <begin position="70"/>
        <end position="155"/>
    </location>
</feature>
<dbReference type="PANTHER" id="PTHR34192">
    <property type="entry name" value="PLASTOCYANIN MAJOR ISOFORM, CHLOROPLASTIC-RELATED"/>
    <property type="match status" value="1"/>
</dbReference>
<sequence>MAGLAATGLLAGCAGTGDGEDESPGGSDTTSESGDGGETAQFDGFFENVSNYDGVVDETGQDSVTVTVGSEINSGPYGFSPAAVRVSPGTTVTFEWVSDTHNVVPTAQPEGANWEGHPEIVNEGATYTYTFDTSGTYTYVCEPHRSMGMKGAIVVADG</sequence>
<dbReference type="PROSITE" id="PS00196">
    <property type="entry name" value="COPPER_BLUE"/>
    <property type="match status" value="1"/>
</dbReference>
<evidence type="ECO:0000256" key="9">
    <source>
        <dbReference type="ARBA" id="ARBA00023136"/>
    </source>
</evidence>
<dbReference type="Proteomes" id="UP001257060">
    <property type="component" value="Unassembled WGS sequence"/>
</dbReference>
<keyword evidence="4" id="KW-0813">Transport</keyword>
<dbReference type="InterPro" id="IPR017533">
    <property type="entry name" value="Halocyanin"/>
</dbReference>
<dbReference type="InterPro" id="IPR002386">
    <property type="entry name" value="Amicyanin/Pseudoazurin"/>
</dbReference>
<evidence type="ECO:0000313" key="13">
    <source>
        <dbReference type="Proteomes" id="UP001257060"/>
    </source>
</evidence>
<feature type="compositionally biased region" description="Low complexity" evidence="10">
    <location>
        <begin position="1"/>
        <end position="13"/>
    </location>
</feature>
<evidence type="ECO:0000256" key="1">
    <source>
        <dbReference type="ARBA" id="ARBA00001935"/>
    </source>
</evidence>
<name>A0ABU2GHM2_9EURY</name>
<proteinExistence type="predicted"/>
<reference evidence="12 13" key="1">
    <citation type="submission" date="2022-06" db="EMBL/GenBank/DDBJ databases">
        <title>Halogeometricum sp. a new haloarchaeum isolate from saline soil.</title>
        <authorList>
            <person name="Strakova D."/>
            <person name="Galisteo C."/>
            <person name="Sanchez-Porro C."/>
            <person name="Ventosa A."/>
        </authorList>
    </citation>
    <scope>NUCLEOTIDE SEQUENCE [LARGE SCALE GENOMIC DNA]</scope>
    <source>
        <strain evidence="12 13">S1BR25-6</strain>
    </source>
</reference>
<keyword evidence="9" id="KW-0472">Membrane</keyword>
<dbReference type="Pfam" id="PF00127">
    <property type="entry name" value="Copper-bind"/>
    <property type="match status" value="1"/>
</dbReference>
<evidence type="ECO:0000256" key="8">
    <source>
        <dbReference type="ARBA" id="ARBA00023008"/>
    </source>
</evidence>
<gene>
    <name evidence="12" type="ORF">NDI76_16270</name>
</gene>